<keyword evidence="3" id="KW-0677">Repeat</keyword>
<evidence type="ECO:0000256" key="4">
    <source>
        <dbReference type="ARBA" id="ARBA00022803"/>
    </source>
</evidence>
<gene>
    <name evidence="5" type="primary">TTC38</name>
</gene>
<dbReference type="InterPro" id="IPR011990">
    <property type="entry name" value="TPR-like_helical_dom_sf"/>
</dbReference>
<protein>
    <recommendedName>
        <fullName evidence="2">Tetratricopeptide repeat protein 38</fullName>
    </recommendedName>
</protein>
<evidence type="ECO:0000256" key="1">
    <source>
        <dbReference type="ARBA" id="ARBA00005857"/>
    </source>
</evidence>
<evidence type="ECO:0000256" key="2">
    <source>
        <dbReference type="ARBA" id="ARBA00019992"/>
    </source>
</evidence>
<dbReference type="AlphaFoldDB" id="A0A9L0S777"/>
<dbReference type="InterPro" id="IPR033891">
    <property type="entry name" value="TTC38"/>
</dbReference>
<reference evidence="5 6" key="1">
    <citation type="journal article" date="2009" name="Science">
        <title>Genome sequence, comparative analysis, and population genetics of the domestic horse.</title>
        <authorList>
            <consortium name="Broad Institute Genome Sequencing Platform"/>
            <consortium name="Broad Institute Whole Genome Assembly Team"/>
            <person name="Wade C.M."/>
            <person name="Giulotto E."/>
            <person name="Sigurdsson S."/>
            <person name="Zoli M."/>
            <person name="Gnerre S."/>
            <person name="Imsland F."/>
            <person name="Lear T.L."/>
            <person name="Adelson D.L."/>
            <person name="Bailey E."/>
            <person name="Bellone R.R."/>
            <person name="Bloecker H."/>
            <person name="Distl O."/>
            <person name="Edgar R.C."/>
            <person name="Garber M."/>
            <person name="Leeb T."/>
            <person name="Mauceli E."/>
            <person name="MacLeod J.N."/>
            <person name="Penedo M.C.T."/>
            <person name="Raison J.M."/>
            <person name="Sharpe T."/>
            <person name="Vogel J."/>
            <person name="Andersson L."/>
            <person name="Antczak D.F."/>
            <person name="Biagi T."/>
            <person name="Binns M.M."/>
            <person name="Chowdhary B.P."/>
            <person name="Coleman S.J."/>
            <person name="Della Valle G."/>
            <person name="Fryc S."/>
            <person name="Guerin G."/>
            <person name="Hasegawa T."/>
            <person name="Hill E.W."/>
            <person name="Jurka J."/>
            <person name="Kiialainen A."/>
            <person name="Lindgren G."/>
            <person name="Liu J."/>
            <person name="Magnani E."/>
            <person name="Mickelson J.R."/>
            <person name="Murray J."/>
            <person name="Nergadze S.G."/>
            <person name="Onofrio R."/>
            <person name="Pedroni S."/>
            <person name="Piras M.F."/>
            <person name="Raudsepp T."/>
            <person name="Rocchi M."/>
            <person name="Roeed K.H."/>
            <person name="Ryder O.A."/>
            <person name="Searle S."/>
            <person name="Skow L."/>
            <person name="Swinburne J.E."/>
            <person name="Syvaenen A.C."/>
            <person name="Tozaki T."/>
            <person name="Valberg S.J."/>
            <person name="Vaudin M."/>
            <person name="White J.R."/>
            <person name="Zody M.C."/>
            <person name="Lander E.S."/>
            <person name="Lindblad-Toh K."/>
        </authorList>
    </citation>
    <scope>NUCLEOTIDE SEQUENCE [LARGE SCALE GENOMIC DNA]</scope>
    <source>
        <strain evidence="5 6">Thoroughbred</strain>
    </source>
</reference>
<evidence type="ECO:0000313" key="5">
    <source>
        <dbReference type="Ensembl" id="ENSECAP00000070727.1"/>
    </source>
</evidence>
<name>A0A9L0S777_HORSE</name>
<reference evidence="5" key="3">
    <citation type="submission" date="2025-09" db="UniProtKB">
        <authorList>
            <consortium name="Ensembl"/>
        </authorList>
    </citation>
    <scope>IDENTIFICATION</scope>
    <source>
        <strain evidence="5">Thoroughbred</strain>
    </source>
</reference>
<keyword evidence="7" id="KW-1267">Proteomics identification</keyword>
<organism evidence="5 6">
    <name type="scientific">Equus caballus</name>
    <name type="common">Horse</name>
    <dbReference type="NCBI Taxonomy" id="9796"/>
    <lineage>
        <taxon>Eukaryota</taxon>
        <taxon>Metazoa</taxon>
        <taxon>Chordata</taxon>
        <taxon>Craniata</taxon>
        <taxon>Vertebrata</taxon>
        <taxon>Euteleostomi</taxon>
        <taxon>Mammalia</taxon>
        <taxon>Eutheria</taxon>
        <taxon>Laurasiatheria</taxon>
        <taxon>Perissodactyla</taxon>
        <taxon>Equidae</taxon>
        <taxon>Equus</taxon>
    </lineage>
</organism>
<evidence type="ECO:0000256" key="3">
    <source>
        <dbReference type="ARBA" id="ARBA00022737"/>
    </source>
</evidence>
<comment type="similarity">
    <text evidence="1">Belongs to the TTC38 family.</text>
</comment>
<reference evidence="5" key="2">
    <citation type="submission" date="2025-08" db="UniProtKB">
        <authorList>
            <consortium name="Ensembl"/>
        </authorList>
    </citation>
    <scope>IDENTIFICATION</scope>
    <source>
        <strain evidence="5">Thoroughbred</strain>
    </source>
</reference>
<dbReference type="PANTHER" id="PTHR16263:SF4">
    <property type="entry name" value="TETRATRICOPEPTIDE REPEAT PROTEIN 38"/>
    <property type="match status" value="1"/>
</dbReference>
<evidence type="ECO:0000313" key="6">
    <source>
        <dbReference type="Proteomes" id="UP000002281"/>
    </source>
</evidence>
<dbReference type="PANTHER" id="PTHR16263">
    <property type="entry name" value="TETRATRICOPEPTIDE REPEAT PROTEIN 38"/>
    <property type="match status" value="1"/>
</dbReference>
<sequence length="197" mass="21773">MATAASLRDCQAWNDAGLSLSTSSNEACRLFDAVLTQYVKWTNDKSLGGIEGCLSKLKAADPTFAMGHAISNGLLLVGTGSSVRLDKELDLAVKTMVEIAKTQPLTQREQLHVSAVETFAKGNFPKASELWEQILRDHPTDMLALKFSHDTYFYLGHQEQMRDSVARVYPFWTPNIPLSSPELTAANPPLFAEEDWP</sequence>
<dbReference type="Proteomes" id="UP000002281">
    <property type="component" value="Chromosome 28"/>
</dbReference>
<accession>A0A9L0S777</accession>
<dbReference type="SUPFAM" id="SSF48452">
    <property type="entry name" value="TPR-like"/>
    <property type="match status" value="1"/>
</dbReference>
<keyword evidence="4" id="KW-0802">TPR repeat</keyword>
<dbReference type="GeneTree" id="ENSGT00390000002669"/>
<proteinExistence type="evidence at protein level"/>
<keyword evidence="6" id="KW-1185">Reference proteome</keyword>
<evidence type="ECO:0007829" key="7">
    <source>
        <dbReference type="PeptideAtlas" id="A0A9L0S777"/>
    </source>
</evidence>
<dbReference type="Ensembl" id="ENSECAT00000117757.1">
    <property type="protein sequence ID" value="ENSECAP00000070727.1"/>
    <property type="gene ID" value="ENSECAG00000013411.4"/>
</dbReference>